<dbReference type="InterPro" id="IPR036019">
    <property type="entry name" value="MscL_channel"/>
</dbReference>
<dbReference type="Pfam" id="PF01741">
    <property type="entry name" value="MscL"/>
    <property type="match status" value="1"/>
</dbReference>
<comment type="subcellular location">
    <subcellularLocation>
        <location evidence="1">Membrane</location>
        <topology evidence="1">Multi-pass membrane protein</topology>
    </subcellularLocation>
</comment>
<evidence type="ECO:0000256" key="1">
    <source>
        <dbReference type="ARBA" id="ARBA00004141"/>
    </source>
</evidence>
<feature type="transmembrane region" description="Helical" evidence="5">
    <location>
        <begin position="21"/>
        <end position="43"/>
    </location>
</feature>
<keyword evidence="3 5" id="KW-1133">Transmembrane helix</keyword>
<gene>
    <name evidence="6" type="primary">mscL</name>
    <name evidence="6" type="ORF">NCTC10179_00188</name>
</gene>
<dbReference type="GO" id="GO:0016020">
    <property type="term" value="C:membrane"/>
    <property type="evidence" value="ECO:0007669"/>
    <property type="project" value="UniProtKB-SubCell"/>
</dbReference>
<evidence type="ECO:0000256" key="5">
    <source>
        <dbReference type="SAM" id="Phobius"/>
    </source>
</evidence>
<evidence type="ECO:0000256" key="2">
    <source>
        <dbReference type="ARBA" id="ARBA00022692"/>
    </source>
</evidence>
<reference evidence="6 7" key="1">
    <citation type="submission" date="2019-01" db="EMBL/GenBank/DDBJ databases">
        <authorList>
            <consortium name="Pathogen Informatics"/>
        </authorList>
    </citation>
    <scope>NUCLEOTIDE SEQUENCE [LARGE SCALE GENOMIC DNA]</scope>
    <source>
        <strain evidence="6 7">NCTC10179</strain>
    </source>
</reference>
<keyword evidence="2 5" id="KW-0812">Transmembrane</keyword>
<evidence type="ECO:0000313" key="7">
    <source>
        <dbReference type="Proteomes" id="UP000289497"/>
    </source>
</evidence>
<keyword evidence="7" id="KW-1185">Reference proteome</keyword>
<dbReference type="SUPFAM" id="SSF81330">
    <property type="entry name" value="Gated mechanosensitive channel"/>
    <property type="match status" value="1"/>
</dbReference>
<sequence>MKKNLFTLAVKDAKGQLKKGNIVMLAVAFILGTVFGAVVSSFANDILMGAIANVVGKQDLDGLAYGAIKYGRFIGVLIYFVIVTFFVFVFLVGYFLIVRYREQRKLAKNPVKEEVVAPALTTEQLILEELKALNSKMSKK</sequence>
<dbReference type="EMBL" id="LR215039">
    <property type="protein sequence ID" value="VEU76026.1"/>
    <property type="molecule type" value="Genomic_DNA"/>
</dbReference>
<evidence type="ECO:0000256" key="4">
    <source>
        <dbReference type="ARBA" id="ARBA00023136"/>
    </source>
</evidence>
<evidence type="ECO:0000313" key="6">
    <source>
        <dbReference type="EMBL" id="VEU76026.1"/>
    </source>
</evidence>
<dbReference type="GO" id="GO:0008381">
    <property type="term" value="F:mechanosensitive monoatomic ion channel activity"/>
    <property type="evidence" value="ECO:0007669"/>
    <property type="project" value="TreeGrafter"/>
</dbReference>
<protein>
    <submittedName>
        <fullName evidence="6">Large conductance mechanosensitive channel protein</fullName>
    </submittedName>
</protein>
<keyword evidence="4 5" id="KW-0472">Membrane</keyword>
<dbReference type="InterPro" id="IPR037673">
    <property type="entry name" value="MSC/AndL"/>
</dbReference>
<name>A0A449B614_9BACT</name>
<dbReference type="Gene3D" id="1.10.1200.120">
    <property type="entry name" value="Large-conductance mechanosensitive channel, MscL, domain 1"/>
    <property type="match status" value="1"/>
</dbReference>
<evidence type="ECO:0000256" key="3">
    <source>
        <dbReference type="ARBA" id="ARBA00022989"/>
    </source>
</evidence>
<organism evidence="6 7">
    <name type="scientific">Mycoplasmopsis columboralis</name>
    <dbReference type="NCBI Taxonomy" id="171282"/>
    <lineage>
        <taxon>Bacteria</taxon>
        <taxon>Bacillati</taxon>
        <taxon>Mycoplasmatota</taxon>
        <taxon>Mycoplasmoidales</taxon>
        <taxon>Metamycoplasmataceae</taxon>
        <taxon>Mycoplasmopsis</taxon>
    </lineage>
</organism>
<accession>A0A449B614</accession>
<dbReference type="RefSeq" id="WP_051616966.1">
    <property type="nucleotide sequence ID" value="NZ_LR215039.1"/>
</dbReference>
<dbReference type="PANTHER" id="PTHR30266">
    <property type="entry name" value="MECHANOSENSITIVE CHANNEL MSCL"/>
    <property type="match status" value="1"/>
</dbReference>
<feature type="transmembrane region" description="Helical" evidence="5">
    <location>
        <begin position="73"/>
        <end position="98"/>
    </location>
</feature>
<proteinExistence type="predicted"/>
<dbReference type="KEGG" id="mcou:NCTC10179_00188"/>
<dbReference type="Proteomes" id="UP000289497">
    <property type="component" value="Chromosome"/>
</dbReference>
<dbReference type="AlphaFoldDB" id="A0A449B614"/>
<dbReference type="PANTHER" id="PTHR30266:SF2">
    <property type="entry name" value="LARGE-CONDUCTANCE MECHANOSENSITIVE CHANNEL"/>
    <property type="match status" value="1"/>
</dbReference>